<dbReference type="InterPro" id="IPR043472">
    <property type="entry name" value="Macro_dom-like"/>
</dbReference>
<dbReference type="PANTHER" id="PTHR11106">
    <property type="entry name" value="GANGLIOSIDE INDUCED DIFFERENTIATION ASSOCIATED PROTEIN 2-RELATED"/>
    <property type="match status" value="1"/>
</dbReference>
<dbReference type="AlphaFoldDB" id="A0A1G8IX19"/>
<dbReference type="PANTHER" id="PTHR11106:SF27">
    <property type="entry name" value="MACRO DOMAIN-CONTAINING PROTEIN"/>
    <property type="match status" value="1"/>
</dbReference>
<dbReference type="Pfam" id="PF01661">
    <property type="entry name" value="Macro"/>
    <property type="match status" value="1"/>
</dbReference>
<reference evidence="3" key="1">
    <citation type="submission" date="2016-10" db="EMBL/GenBank/DDBJ databases">
        <authorList>
            <person name="Varghese N."/>
            <person name="Submissions S."/>
        </authorList>
    </citation>
    <scope>NUCLEOTIDE SEQUENCE [LARGE SCALE GENOMIC DNA]</scope>
    <source>
        <strain evidence="3">CGMCC 1.11022</strain>
    </source>
</reference>
<dbReference type="RefSeq" id="WP_091590415.1">
    <property type="nucleotide sequence ID" value="NZ_FNEE01000001.1"/>
</dbReference>
<protein>
    <submittedName>
        <fullName evidence="2">O-acetyl-ADP-ribose deacetylase (Regulator of RNase III), contains Macro domain</fullName>
    </submittedName>
</protein>
<evidence type="ECO:0000313" key="3">
    <source>
        <dbReference type="Proteomes" id="UP000198894"/>
    </source>
</evidence>
<dbReference type="Proteomes" id="UP000198894">
    <property type="component" value="Unassembled WGS sequence"/>
</dbReference>
<dbReference type="Gene3D" id="3.40.220.10">
    <property type="entry name" value="Leucine Aminopeptidase, subunit E, domain 1"/>
    <property type="match status" value="1"/>
</dbReference>
<name>A0A1G8IX19_9HYPH</name>
<evidence type="ECO:0000313" key="2">
    <source>
        <dbReference type="EMBL" id="SDI23605.1"/>
    </source>
</evidence>
<keyword evidence="3" id="KW-1185">Reference proteome</keyword>
<dbReference type="EMBL" id="FNEE01000001">
    <property type="protein sequence ID" value="SDI23605.1"/>
    <property type="molecule type" value="Genomic_DNA"/>
</dbReference>
<sequence length="186" mass="19515">MSEIEARIRVHVGDITRLAVDAIVNAANTSLLGGGGVDGAIHRAAGPELLAECQSLNGCKVGDAKLTKGYRLPARYVIHTVGPVWQGGGKGEAELLASCYRRSLELAAGKDCRTVAFPAISTGVYRYPKDQATQIAVGTVSAFVSHNAVPETVIFCCFDQQTADLYQQALLRNGGSATGSGNKIHS</sequence>
<dbReference type="SUPFAM" id="SSF52949">
    <property type="entry name" value="Macro domain-like"/>
    <property type="match status" value="1"/>
</dbReference>
<organism evidence="2 3">
    <name type="scientific">Mesorhizobium muleiense</name>
    <dbReference type="NCBI Taxonomy" id="1004279"/>
    <lineage>
        <taxon>Bacteria</taxon>
        <taxon>Pseudomonadati</taxon>
        <taxon>Pseudomonadota</taxon>
        <taxon>Alphaproteobacteria</taxon>
        <taxon>Hyphomicrobiales</taxon>
        <taxon>Phyllobacteriaceae</taxon>
        <taxon>Mesorhizobium</taxon>
    </lineage>
</organism>
<accession>A0A1G8IX19</accession>
<dbReference type="PROSITE" id="PS51154">
    <property type="entry name" value="MACRO"/>
    <property type="match status" value="1"/>
</dbReference>
<evidence type="ECO:0000259" key="1">
    <source>
        <dbReference type="PROSITE" id="PS51154"/>
    </source>
</evidence>
<dbReference type="GO" id="GO:0061463">
    <property type="term" value="F:O-acetyl-ADP-ribose deacetylase activity"/>
    <property type="evidence" value="ECO:0007669"/>
    <property type="project" value="TreeGrafter"/>
</dbReference>
<dbReference type="SMART" id="SM00506">
    <property type="entry name" value="A1pp"/>
    <property type="match status" value="1"/>
</dbReference>
<dbReference type="CDD" id="cd02908">
    <property type="entry name" value="Macro_OAADPr_deacetylase"/>
    <property type="match status" value="1"/>
</dbReference>
<feature type="domain" description="Macro" evidence="1">
    <location>
        <begin position="1"/>
        <end position="174"/>
    </location>
</feature>
<dbReference type="InterPro" id="IPR002589">
    <property type="entry name" value="Macro_dom"/>
</dbReference>
<dbReference type="NCBIfam" id="NF001664">
    <property type="entry name" value="PRK00431.1-6"/>
    <property type="match status" value="1"/>
</dbReference>
<proteinExistence type="predicted"/>
<gene>
    <name evidence="2" type="ORF">SAMN05428953_101519</name>
</gene>